<keyword evidence="1" id="KW-1133">Transmembrane helix</keyword>
<proteinExistence type="predicted"/>
<sequence>MEKTTVGKNWIQKDLRRLRNNTLVLVVITFSTLGVLLGYYLFSDTFRGSFNNVSYAYEGSEMKVEWETKFPARTRIEYGTSQIYLNETDFTESFETTHATEVIGLLPGKPHFFRLIAEDNTGEKYISDFYTAQ</sequence>
<reference evidence="2 3" key="1">
    <citation type="journal article" date="2016" name="Nat. Commun.">
        <title>Thousands of microbial genomes shed light on interconnected biogeochemical processes in an aquifer system.</title>
        <authorList>
            <person name="Anantharaman K."/>
            <person name="Brown C.T."/>
            <person name="Hug L.A."/>
            <person name="Sharon I."/>
            <person name="Castelle C.J."/>
            <person name="Probst A.J."/>
            <person name="Thomas B.C."/>
            <person name="Singh A."/>
            <person name="Wilkins M.J."/>
            <person name="Karaoz U."/>
            <person name="Brodie E.L."/>
            <person name="Williams K.H."/>
            <person name="Hubbard S.S."/>
            <person name="Banfield J.F."/>
        </authorList>
    </citation>
    <scope>NUCLEOTIDE SEQUENCE [LARGE SCALE GENOMIC DNA]</scope>
</reference>
<evidence type="ECO:0008006" key="4">
    <source>
        <dbReference type="Google" id="ProtNLM"/>
    </source>
</evidence>
<keyword evidence="1" id="KW-0812">Transmembrane</keyword>
<evidence type="ECO:0000256" key="1">
    <source>
        <dbReference type="SAM" id="Phobius"/>
    </source>
</evidence>
<feature type="transmembrane region" description="Helical" evidence="1">
    <location>
        <begin position="21"/>
        <end position="42"/>
    </location>
</feature>
<dbReference type="EMBL" id="MEVA01000014">
    <property type="protein sequence ID" value="OGC47309.1"/>
    <property type="molecule type" value="Genomic_DNA"/>
</dbReference>
<gene>
    <name evidence="2" type="ORF">A2886_01735</name>
</gene>
<dbReference type="AlphaFoldDB" id="A0A1F4UQX0"/>
<keyword evidence="1" id="KW-0472">Membrane</keyword>
<organism evidence="2 3">
    <name type="scientific">candidate division WWE3 bacterium RIFCSPHIGHO2_01_FULL_42_13</name>
    <dbReference type="NCBI Taxonomy" id="1802617"/>
    <lineage>
        <taxon>Bacteria</taxon>
        <taxon>Katanobacteria</taxon>
    </lineage>
</organism>
<dbReference type="Proteomes" id="UP000176608">
    <property type="component" value="Unassembled WGS sequence"/>
</dbReference>
<comment type="caution">
    <text evidence="2">The sequence shown here is derived from an EMBL/GenBank/DDBJ whole genome shotgun (WGS) entry which is preliminary data.</text>
</comment>
<evidence type="ECO:0000313" key="2">
    <source>
        <dbReference type="EMBL" id="OGC47309.1"/>
    </source>
</evidence>
<evidence type="ECO:0000313" key="3">
    <source>
        <dbReference type="Proteomes" id="UP000176608"/>
    </source>
</evidence>
<name>A0A1F4UQX0_UNCKA</name>
<accession>A0A1F4UQX0</accession>
<protein>
    <recommendedName>
        <fullName evidence="4">Fibronectin type-III domain-containing protein</fullName>
    </recommendedName>
</protein>